<dbReference type="AlphaFoldDB" id="A0A5C5RL38"/>
<organism evidence="2 3">
    <name type="scientific">Tsukamurella sputi</name>
    <dbReference type="NCBI Taxonomy" id="2591848"/>
    <lineage>
        <taxon>Bacteria</taxon>
        <taxon>Bacillati</taxon>
        <taxon>Actinomycetota</taxon>
        <taxon>Actinomycetes</taxon>
        <taxon>Mycobacteriales</taxon>
        <taxon>Tsukamurellaceae</taxon>
        <taxon>Tsukamurella</taxon>
    </lineage>
</organism>
<name>A0A5C5RL38_9ACTN</name>
<dbReference type="Proteomes" id="UP000319792">
    <property type="component" value="Unassembled WGS sequence"/>
</dbReference>
<evidence type="ECO:0000313" key="3">
    <source>
        <dbReference type="Proteomes" id="UP000319792"/>
    </source>
</evidence>
<protein>
    <submittedName>
        <fullName evidence="2">Uncharacterized protein</fullName>
    </submittedName>
</protein>
<proteinExistence type="predicted"/>
<evidence type="ECO:0000313" key="2">
    <source>
        <dbReference type="EMBL" id="TWS23686.1"/>
    </source>
</evidence>
<sequence>MKFTKVGIVLIATLCAAVVVCGVGLWIIESRLAAAHPECVGTGSARATLTATVGENGPRDRVLDRVLTRLGCPESPSPQRNPLQ</sequence>
<dbReference type="OrthoDB" id="4775530at2"/>
<keyword evidence="3" id="KW-1185">Reference proteome</keyword>
<accession>A0A5C5RL38</accession>
<feature type="transmembrane region" description="Helical" evidence="1">
    <location>
        <begin position="6"/>
        <end position="28"/>
    </location>
</feature>
<gene>
    <name evidence="2" type="ORF">FK268_15620</name>
</gene>
<dbReference type="EMBL" id="VIGV01000004">
    <property type="protein sequence ID" value="TWS23686.1"/>
    <property type="molecule type" value="Genomic_DNA"/>
</dbReference>
<keyword evidence="1" id="KW-1133">Transmembrane helix</keyword>
<keyword evidence="1" id="KW-0812">Transmembrane</keyword>
<comment type="caution">
    <text evidence="2">The sequence shown here is derived from an EMBL/GenBank/DDBJ whole genome shotgun (WGS) entry which is preliminary data.</text>
</comment>
<dbReference type="RefSeq" id="WP_146435626.1">
    <property type="nucleotide sequence ID" value="NZ_VIGV01000004.1"/>
</dbReference>
<evidence type="ECO:0000256" key="1">
    <source>
        <dbReference type="SAM" id="Phobius"/>
    </source>
</evidence>
<reference evidence="2 3" key="1">
    <citation type="submission" date="2019-08" db="EMBL/GenBank/DDBJ databases">
        <title>Tsukamurella conjunctivitidis sp. nov., Tsukamurella assacharolytica sp. nov. and Tsukamurella sputae sp. nov. isolated from patients with conjunctivitis, bacteraemia (lymphoma) and respiratory infection (sputum) in Hong Kong.</title>
        <authorList>
            <person name="Fok K.M.N."/>
            <person name="Fong J.Y.H."/>
        </authorList>
    </citation>
    <scope>NUCLEOTIDE SEQUENCE [LARGE SCALE GENOMIC DNA]</scope>
    <source>
        <strain evidence="2 3">HKU70</strain>
    </source>
</reference>
<keyword evidence="1" id="KW-0472">Membrane</keyword>